<dbReference type="PANTHER" id="PTHR30074:SF5">
    <property type="entry name" value="FORMATE DEHYDROGENASE, NITRATE-INDUCIBLE, CYTOCHROME B556(FDN) SUBUNIT"/>
    <property type="match status" value="1"/>
</dbReference>
<dbReference type="FunFam" id="1.20.950.20:FF:000002">
    <property type="entry name" value="Formate dehydrogenase cytochrome b556 subunit"/>
    <property type="match status" value="1"/>
</dbReference>
<keyword evidence="17" id="KW-1185">Reference proteome</keyword>
<evidence type="ECO:0000256" key="5">
    <source>
        <dbReference type="ARBA" id="ARBA00022475"/>
    </source>
</evidence>
<dbReference type="InterPro" id="IPR011577">
    <property type="entry name" value="Cyt_b561_bac/Ni-Hgenase"/>
</dbReference>
<feature type="transmembrane region" description="Helical" evidence="13">
    <location>
        <begin position="21"/>
        <end position="43"/>
    </location>
</feature>
<evidence type="ECO:0000256" key="10">
    <source>
        <dbReference type="ARBA" id="ARBA00022989"/>
    </source>
</evidence>
<feature type="transmembrane region" description="Helical" evidence="13">
    <location>
        <begin position="147"/>
        <end position="174"/>
    </location>
</feature>
<evidence type="ECO:0000313" key="16">
    <source>
        <dbReference type="EMBL" id="SOE47721.1"/>
    </source>
</evidence>
<dbReference type="NCBIfam" id="TIGR01583">
    <property type="entry name" value="formate-DH-gamm"/>
    <property type="match status" value="1"/>
</dbReference>
<dbReference type="Gene3D" id="1.20.950.20">
    <property type="entry name" value="Transmembrane di-heme cytochromes, Chain C"/>
    <property type="match status" value="1"/>
</dbReference>
<proteinExistence type="inferred from homology"/>
<evidence type="ECO:0000313" key="17">
    <source>
        <dbReference type="Proteomes" id="UP000078558"/>
    </source>
</evidence>
<comment type="cofactor">
    <cofactor evidence="1">
        <name>heme</name>
        <dbReference type="ChEBI" id="CHEBI:30413"/>
    </cofactor>
</comment>
<comment type="subcellular location">
    <subcellularLocation>
        <location evidence="2">Cell membrane</location>
        <topology evidence="2">Multi-pass membrane protein</topology>
    </subcellularLocation>
</comment>
<keyword evidence="9" id="KW-0249">Electron transport</keyword>
<evidence type="ECO:0000256" key="9">
    <source>
        <dbReference type="ARBA" id="ARBA00022982"/>
    </source>
</evidence>
<dbReference type="InterPro" id="IPR006471">
    <property type="entry name" value="Formate_DH_gsu"/>
</dbReference>
<dbReference type="GO" id="GO:0036397">
    <property type="term" value="F:formate dehydrogenase (quinone) activity"/>
    <property type="evidence" value="ECO:0007669"/>
    <property type="project" value="TreeGrafter"/>
</dbReference>
<evidence type="ECO:0000313" key="15">
    <source>
        <dbReference type="EMBL" id="SBT23729.1"/>
    </source>
</evidence>
<dbReference type="GO" id="GO:0008863">
    <property type="term" value="F:formate dehydrogenase (NAD+) activity"/>
    <property type="evidence" value="ECO:0007669"/>
    <property type="project" value="UniProtKB-EC"/>
</dbReference>
<dbReference type="GO" id="GO:0015944">
    <property type="term" value="P:formate oxidation"/>
    <property type="evidence" value="ECO:0007669"/>
    <property type="project" value="UniProtKB-ARBA"/>
</dbReference>
<dbReference type="GO" id="GO:0005886">
    <property type="term" value="C:plasma membrane"/>
    <property type="evidence" value="ECO:0007669"/>
    <property type="project" value="UniProtKB-SubCell"/>
</dbReference>
<dbReference type="RefSeq" id="WP_067749138.1">
    <property type="nucleotide sequence ID" value="NZ_LT907988.1"/>
</dbReference>
<dbReference type="GO" id="GO:0009055">
    <property type="term" value="F:electron transfer activity"/>
    <property type="evidence" value="ECO:0007669"/>
    <property type="project" value="InterPro"/>
</dbReference>
<feature type="transmembrane region" description="Helical" evidence="13">
    <location>
        <begin position="115"/>
        <end position="135"/>
    </location>
</feature>
<keyword evidence="15" id="KW-0560">Oxidoreductase</keyword>
<dbReference type="Pfam" id="PF01292">
    <property type="entry name" value="Ni_hydr_CYTB"/>
    <property type="match status" value="1"/>
</dbReference>
<evidence type="ECO:0000256" key="6">
    <source>
        <dbReference type="ARBA" id="ARBA00022617"/>
    </source>
</evidence>
<name>A0A1C3JWS1_9BURK</name>
<dbReference type="SUPFAM" id="SSF81342">
    <property type="entry name" value="Transmembrane di-heme cytochromes"/>
    <property type="match status" value="1"/>
</dbReference>
<feature type="transmembrane region" description="Helical" evidence="13">
    <location>
        <begin position="55"/>
        <end position="76"/>
    </location>
</feature>
<feature type="domain" description="Cytochrome b561 bacterial/Ni-hydrogenase" evidence="14">
    <location>
        <begin position="13"/>
        <end position="186"/>
    </location>
</feature>
<keyword evidence="8" id="KW-0479">Metal-binding</keyword>
<evidence type="ECO:0000259" key="14">
    <source>
        <dbReference type="Pfam" id="PF01292"/>
    </source>
</evidence>
<reference evidence="15 17" key="1">
    <citation type="submission" date="2016-06" db="EMBL/GenBank/DDBJ databases">
        <authorList>
            <person name="Kjaerup R.B."/>
            <person name="Dalgaard T.S."/>
            <person name="Juul-Madsen H.R."/>
        </authorList>
    </citation>
    <scope>NUCLEOTIDE SEQUENCE [LARGE SCALE GENOMIC DNA]</scope>
    <source>
        <strain evidence="15">Orrdi1</strain>
    </source>
</reference>
<dbReference type="KEGG" id="odi:ODI_R1007"/>
<dbReference type="EC" id="1.17.1.9" evidence="16"/>
<dbReference type="EMBL" id="LT907988">
    <property type="protein sequence ID" value="SOE47721.1"/>
    <property type="molecule type" value="Genomic_DNA"/>
</dbReference>
<evidence type="ECO:0000256" key="8">
    <source>
        <dbReference type="ARBA" id="ARBA00022723"/>
    </source>
</evidence>
<keyword evidence="10 13" id="KW-1133">Transmembrane helix</keyword>
<dbReference type="AlphaFoldDB" id="A0A1C3JWS1"/>
<reference evidence="16 17" key="2">
    <citation type="submission" date="2017-08" db="EMBL/GenBank/DDBJ databases">
        <authorList>
            <person name="de Groot N.N."/>
        </authorList>
    </citation>
    <scope>NUCLEOTIDE SEQUENCE [LARGE SCALE GENOMIC DNA]</scope>
    <source>
        <strain evidence="16">Orrdi1</strain>
    </source>
</reference>
<dbReference type="GO" id="GO:0009326">
    <property type="term" value="C:formate dehydrogenase complex"/>
    <property type="evidence" value="ECO:0007669"/>
    <property type="project" value="InterPro"/>
</dbReference>
<keyword evidence="4" id="KW-0813">Transport</keyword>
<dbReference type="Proteomes" id="UP000078558">
    <property type="component" value="Chromosome I"/>
</dbReference>
<dbReference type="EC" id="1.2.1.2" evidence="15"/>
<evidence type="ECO:0000256" key="3">
    <source>
        <dbReference type="ARBA" id="ARBA00010747"/>
    </source>
</evidence>
<evidence type="ECO:0000256" key="11">
    <source>
        <dbReference type="ARBA" id="ARBA00023004"/>
    </source>
</evidence>
<dbReference type="PANTHER" id="PTHR30074">
    <property type="entry name" value="FORMATE DEHYDROGENASE, NITRATE-INDUCIBLE, CYTOCHROME B556 FDN SUBUNIT"/>
    <property type="match status" value="1"/>
</dbReference>
<keyword evidence="11" id="KW-0408">Iron</keyword>
<keyword evidence="7 13" id="KW-0812">Transmembrane</keyword>
<protein>
    <submittedName>
        <fullName evidence="15">Formate dehydrogenase N gamma subunit</fullName>
        <ecNumber evidence="16">1.17.1.9</ecNumber>
        <ecNumber evidence="15">1.2.1.2</ecNumber>
    </submittedName>
</protein>
<evidence type="ECO:0000256" key="1">
    <source>
        <dbReference type="ARBA" id="ARBA00001971"/>
    </source>
</evidence>
<evidence type="ECO:0000256" key="2">
    <source>
        <dbReference type="ARBA" id="ARBA00004651"/>
    </source>
</evidence>
<dbReference type="GO" id="GO:0022904">
    <property type="term" value="P:respiratory electron transport chain"/>
    <property type="evidence" value="ECO:0007669"/>
    <property type="project" value="InterPro"/>
</dbReference>
<dbReference type="InterPro" id="IPR051817">
    <property type="entry name" value="FDH_cytochrome_b556_subunit"/>
</dbReference>
<keyword evidence="12 13" id="KW-0472">Membrane</keyword>
<keyword evidence="5" id="KW-1003">Cell membrane</keyword>
<accession>A0A1C3JWS1</accession>
<organism evidence="15 17">
    <name type="scientific">Orrella dioscoreae</name>
    <dbReference type="NCBI Taxonomy" id="1851544"/>
    <lineage>
        <taxon>Bacteria</taxon>
        <taxon>Pseudomonadati</taxon>
        <taxon>Pseudomonadota</taxon>
        <taxon>Betaproteobacteria</taxon>
        <taxon>Burkholderiales</taxon>
        <taxon>Alcaligenaceae</taxon>
        <taxon>Orrella</taxon>
    </lineage>
</organism>
<gene>
    <name evidence="15" type="ORF">ODI_03757</name>
    <name evidence="16" type="ORF">ODI_R1007</name>
</gene>
<dbReference type="EMBL" id="FLRC01000002">
    <property type="protein sequence ID" value="SBT23729.1"/>
    <property type="molecule type" value="Genomic_DNA"/>
</dbReference>
<keyword evidence="6" id="KW-0349">Heme</keyword>
<dbReference type="InterPro" id="IPR016174">
    <property type="entry name" value="Di-haem_cyt_TM"/>
</dbReference>
<dbReference type="GO" id="GO:0009061">
    <property type="term" value="P:anaerobic respiration"/>
    <property type="evidence" value="ECO:0007669"/>
    <property type="project" value="TreeGrafter"/>
</dbReference>
<evidence type="ECO:0000256" key="4">
    <source>
        <dbReference type="ARBA" id="ARBA00022448"/>
    </source>
</evidence>
<dbReference type="OrthoDB" id="9790598at2"/>
<evidence type="ECO:0000256" key="12">
    <source>
        <dbReference type="ARBA" id="ARBA00023136"/>
    </source>
</evidence>
<sequence>MKRDSTLHRIGYAERLCHWMMVACFFLVALSGLSWLFPSLSWLNAVLGTPQLARILHPFLGVVVFLALMFLFLRLVKYNLPEREDRIWFANVKDVVRGAHDKPLRIGKYNAGQKVLFWSIMVLITALLVSGVIIWRPWFAHYFPIPVIRLSLIAHSLAGIGLMLLIIGHIYLAFWVKGSIRGMITGRVTRAWARAHHDRWHEQMLAKEATQAAAAKEPRA</sequence>
<evidence type="ECO:0000256" key="13">
    <source>
        <dbReference type="SAM" id="Phobius"/>
    </source>
</evidence>
<dbReference type="STRING" id="1851544.ODI_03757"/>
<evidence type="ECO:0000256" key="7">
    <source>
        <dbReference type="ARBA" id="ARBA00022692"/>
    </source>
</evidence>
<dbReference type="GO" id="GO:0046872">
    <property type="term" value="F:metal ion binding"/>
    <property type="evidence" value="ECO:0007669"/>
    <property type="project" value="UniProtKB-KW"/>
</dbReference>
<comment type="similarity">
    <text evidence="3">Belongs to the formate dehydrogenase gamma subunit family.</text>
</comment>